<dbReference type="OrthoDB" id="10261598at2759"/>
<feature type="chain" id="PRO_5039182340" evidence="4">
    <location>
        <begin position="22"/>
        <end position="459"/>
    </location>
</feature>
<evidence type="ECO:0000256" key="1">
    <source>
        <dbReference type="ARBA" id="ARBA00007527"/>
    </source>
</evidence>
<keyword evidence="4" id="KW-0732">Signal</keyword>
<feature type="compositionally biased region" description="Basic residues" evidence="3">
    <location>
        <begin position="383"/>
        <end position="395"/>
    </location>
</feature>
<keyword evidence="2" id="KW-0378">Hydrolase</keyword>
<feature type="compositionally biased region" description="Low complexity" evidence="3">
    <location>
        <begin position="396"/>
        <end position="406"/>
    </location>
</feature>
<evidence type="ECO:0000256" key="4">
    <source>
        <dbReference type="SAM" id="SignalP"/>
    </source>
</evidence>
<evidence type="ECO:0000256" key="3">
    <source>
        <dbReference type="SAM" id="MobiDB-lite"/>
    </source>
</evidence>
<evidence type="ECO:0000313" key="6">
    <source>
        <dbReference type="Proteomes" id="UP000821837"/>
    </source>
</evidence>
<keyword evidence="6" id="KW-1185">Reference proteome</keyword>
<feature type="signal peptide" evidence="4">
    <location>
        <begin position="1"/>
        <end position="21"/>
    </location>
</feature>
<dbReference type="AlphaFoldDB" id="A0A9D4SWR9"/>
<name>A0A9D4SWR9_RHISA</name>
<dbReference type="GO" id="GO:0004531">
    <property type="term" value="F:deoxyribonuclease II activity"/>
    <property type="evidence" value="ECO:0007669"/>
    <property type="project" value="InterPro"/>
</dbReference>
<dbReference type="PANTHER" id="PTHR10858:SF23">
    <property type="entry name" value="DEOXYRIBONUCLEASE II"/>
    <property type="match status" value="1"/>
</dbReference>
<gene>
    <name evidence="5" type="ORF">HPB52_020234</name>
</gene>
<dbReference type="Proteomes" id="UP000821837">
    <property type="component" value="Chromosome 5"/>
</dbReference>
<proteinExistence type="inferred from homology"/>
<sequence length="459" mass="51419">MWWEWTSVFVFFALSVPRLEATTPGSITCKDQSGRNVDWFVMYKLPKMQASRENFLTPKGGEFVYVDSNTPKTAQTWALSNQDVFDEDNPVAYTLNPLLRPPQDILYVVYNDQTPPGYNGTRNGHCKGVVLFDSGTGVWLLHSVPRFMESIGNGRYSFPESGRENAQLLMCVTFRSSEMDAIGKHLRMEYANVYASASPRNLLDRHPQMGLLFKESFIRGRGQDLLVQNMTTSGGRRFLSVAKRSILEQDIYSGILTGLVRDDLVVQSWRNGAGDKLPANCSRSYTVTHSDLVKLSLPDRRSITFKTEEDHSKWAVAVDRPVFCIGSMNRMESQLRRGGEAVCVDDSLLAKLFRKSAIVNTGCSLNGGRQTSASTPTPPSGTRRSRSAQPRKRTTRTSTTTTSGTTKPSLRQFLMDVAISTLSQLTNPQERKPASRRSRKPSTTTELPLMVQFRNLLKS</sequence>
<comment type="caution">
    <text evidence="5">The sequence shown here is derived from an EMBL/GenBank/DDBJ whole genome shotgun (WGS) entry which is preliminary data.</text>
</comment>
<protein>
    <submittedName>
        <fullName evidence="5">Uncharacterized protein</fullName>
    </submittedName>
</protein>
<dbReference type="InterPro" id="IPR004947">
    <property type="entry name" value="DNase_II"/>
</dbReference>
<feature type="region of interest" description="Disordered" evidence="3">
    <location>
        <begin position="364"/>
        <end position="410"/>
    </location>
</feature>
<dbReference type="GO" id="GO:0006309">
    <property type="term" value="P:apoptotic DNA fragmentation"/>
    <property type="evidence" value="ECO:0007669"/>
    <property type="project" value="TreeGrafter"/>
</dbReference>
<reference evidence="5" key="2">
    <citation type="submission" date="2021-09" db="EMBL/GenBank/DDBJ databases">
        <authorList>
            <person name="Jia N."/>
            <person name="Wang J."/>
            <person name="Shi W."/>
            <person name="Du L."/>
            <person name="Sun Y."/>
            <person name="Zhan W."/>
            <person name="Jiang J."/>
            <person name="Wang Q."/>
            <person name="Zhang B."/>
            <person name="Ji P."/>
            <person name="Sakyi L.B."/>
            <person name="Cui X."/>
            <person name="Yuan T."/>
            <person name="Jiang B."/>
            <person name="Yang W."/>
            <person name="Lam T.T.-Y."/>
            <person name="Chang Q."/>
            <person name="Ding S."/>
            <person name="Wang X."/>
            <person name="Zhu J."/>
            <person name="Ruan X."/>
            <person name="Zhao L."/>
            <person name="Wei J."/>
            <person name="Que T."/>
            <person name="Du C."/>
            <person name="Cheng J."/>
            <person name="Dai P."/>
            <person name="Han X."/>
            <person name="Huang E."/>
            <person name="Gao Y."/>
            <person name="Liu J."/>
            <person name="Shao H."/>
            <person name="Ye R."/>
            <person name="Li L."/>
            <person name="Wei W."/>
            <person name="Wang X."/>
            <person name="Wang C."/>
            <person name="Huo Q."/>
            <person name="Li W."/>
            <person name="Guo W."/>
            <person name="Chen H."/>
            <person name="Chen S."/>
            <person name="Zhou L."/>
            <person name="Zhou L."/>
            <person name="Ni X."/>
            <person name="Tian J."/>
            <person name="Zhou Y."/>
            <person name="Sheng Y."/>
            <person name="Liu T."/>
            <person name="Pan Y."/>
            <person name="Xia L."/>
            <person name="Li J."/>
            <person name="Zhao F."/>
            <person name="Cao W."/>
        </authorList>
    </citation>
    <scope>NUCLEOTIDE SEQUENCE</scope>
    <source>
        <strain evidence="5">Rsan-2018</strain>
        <tissue evidence="5">Larvae</tissue>
    </source>
</reference>
<dbReference type="EMBL" id="JABSTV010001251">
    <property type="protein sequence ID" value="KAH7952221.1"/>
    <property type="molecule type" value="Genomic_DNA"/>
</dbReference>
<dbReference type="VEuPathDB" id="VectorBase:RSAN_040706"/>
<dbReference type="OMA" id="ICIKQAN"/>
<comment type="similarity">
    <text evidence="1">Belongs to the DNase II family.</text>
</comment>
<evidence type="ECO:0000256" key="2">
    <source>
        <dbReference type="ARBA" id="ARBA00022801"/>
    </source>
</evidence>
<dbReference type="Pfam" id="PF03265">
    <property type="entry name" value="DNase_II"/>
    <property type="match status" value="1"/>
</dbReference>
<accession>A0A9D4SWR9</accession>
<organism evidence="5 6">
    <name type="scientific">Rhipicephalus sanguineus</name>
    <name type="common">Brown dog tick</name>
    <name type="synonym">Ixodes sanguineus</name>
    <dbReference type="NCBI Taxonomy" id="34632"/>
    <lineage>
        <taxon>Eukaryota</taxon>
        <taxon>Metazoa</taxon>
        <taxon>Ecdysozoa</taxon>
        <taxon>Arthropoda</taxon>
        <taxon>Chelicerata</taxon>
        <taxon>Arachnida</taxon>
        <taxon>Acari</taxon>
        <taxon>Parasitiformes</taxon>
        <taxon>Ixodida</taxon>
        <taxon>Ixodoidea</taxon>
        <taxon>Ixodidae</taxon>
        <taxon>Rhipicephalinae</taxon>
        <taxon>Rhipicephalus</taxon>
        <taxon>Rhipicephalus</taxon>
    </lineage>
</organism>
<feature type="region of interest" description="Disordered" evidence="3">
    <location>
        <begin position="422"/>
        <end position="446"/>
    </location>
</feature>
<dbReference type="CDD" id="cd09120">
    <property type="entry name" value="PLDc_DNaseII_1"/>
    <property type="match status" value="1"/>
</dbReference>
<evidence type="ECO:0000313" key="5">
    <source>
        <dbReference type="EMBL" id="KAH7952221.1"/>
    </source>
</evidence>
<reference evidence="5" key="1">
    <citation type="journal article" date="2020" name="Cell">
        <title>Large-Scale Comparative Analyses of Tick Genomes Elucidate Their Genetic Diversity and Vector Capacities.</title>
        <authorList>
            <consortium name="Tick Genome and Microbiome Consortium (TIGMIC)"/>
            <person name="Jia N."/>
            <person name="Wang J."/>
            <person name="Shi W."/>
            <person name="Du L."/>
            <person name="Sun Y."/>
            <person name="Zhan W."/>
            <person name="Jiang J.F."/>
            <person name="Wang Q."/>
            <person name="Zhang B."/>
            <person name="Ji P."/>
            <person name="Bell-Sakyi L."/>
            <person name="Cui X.M."/>
            <person name="Yuan T.T."/>
            <person name="Jiang B.G."/>
            <person name="Yang W.F."/>
            <person name="Lam T.T."/>
            <person name="Chang Q.C."/>
            <person name="Ding S.J."/>
            <person name="Wang X.J."/>
            <person name="Zhu J.G."/>
            <person name="Ruan X.D."/>
            <person name="Zhao L."/>
            <person name="Wei J.T."/>
            <person name="Ye R.Z."/>
            <person name="Que T.C."/>
            <person name="Du C.H."/>
            <person name="Zhou Y.H."/>
            <person name="Cheng J.X."/>
            <person name="Dai P.F."/>
            <person name="Guo W.B."/>
            <person name="Han X.H."/>
            <person name="Huang E.J."/>
            <person name="Li L.F."/>
            <person name="Wei W."/>
            <person name="Gao Y.C."/>
            <person name="Liu J.Z."/>
            <person name="Shao H.Z."/>
            <person name="Wang X."/>
            <person name="Wang C.C."/>
            <person name="Yang T.C."/>
            <person name="Huo Q.B."/>
            <person name="Li W."/>
            <person name="Chen H.Y."/>
            <person name="Chen S.E."/>
            <person name="Zhou L.G."/>
            <person name="Ni X.B."/>
            <person name="Tian J.H."/>
            <person name="Sheng Y."/>
            <person name="Liu T."/>
            <person name="Pan Y.S."/>
            <person name="Xia L.Y."/>
            <person name="Li J."/>
            <person name="Zhao F."/>
            <person name="Cao W.C."/>
        </authorList>
    </citation>
    <scope>NUCLEOTIDE SEQUENCE</scope>
    <source>
        <strain evidence="5">Rsan-2018</strain>
    </source>
</reference>
<dbReference type="PANTHER" id="PTHR10858">
    <property type="entry name" value="DEOXYRIBONUCLEASE II"/>
    <property type="match status" value="1"/>
</dbReference>